<feature type="signal peptide" evidence="2">
    <location>
        <begin position="1"/>
        <end position="20"/>
    </location>
</feature>
<comment type="caution">
    <text evidence="3">The sequence shown here is derived from an EMBL/GenBank/DDBJ whole genome shotgun (WGS) entry which is preliminary data.</text>
</comment>
<dbReference type="PROSITE" id="PS51257">
    <property type="entry name" value="PROKAR_LIPOPROTEIN"/>
    <property type="match status" value="1"/>
</dbReference>
<sequence length="160" mass="16266">MFIPKTIAVLGAVTMFSGCASIIGGSSQSVSVQTTKGETMLAGAMCTLTNDKGTWFVTSPGTVSIHRAYDDLSVVCKKEGEEPGAMTIKSSTKGMAYGNILAGGIIGAAVDMGTGAAYDYPSLITVSMGLTTIISPLKPVQPGPTNEAAQTASVPAIRAK</sequence>
<accession>A0A242ME33</accession>
<feature type="chain" id="PRO_5012128029" description="Lipoprotein" evidence="2">
    <location>
        <begin position="21"/>
        <end position="160"/>
    </location>
</feature>
<evidence type="ECO:0000313" key="3">
    <source>
        <dbReference type="EMBL" id="OTP69472.1"/>
    </source>
</evidence>
<protein>
    <recommendedName>
        <fullName evidence="5">Lipoprotein</fullName>
    </recommendedName>
</protein>
<evidence type="ECO:0000256" key="2">
    <source>
        <dbReference type="SAM" id="SignalP"/>
    </source>
</evidence>
<evidence type="ECO:0000313" key="4">
    <source>
        <dbReference type="Proteomes" id="UP000195221"/>
    </source>
</evidence>
<dbReference type="EMBL" id="NBTZ01000115">
    <property type="protein sequence ID" value="OTP69472.1"/>
    <property type="molecule type" value="Genomic_DNA"/>
</dbReference>
<keyword evidence="2" id="KW-0732">Signal</keyword>
<feature type="region of interest" description="Disordered" evidence="1">
    <location>
        <begin position="139"/>
        <end position="160"/>
    </location>
</feature>
<feature type="compositionally biased region" description="Polar residues" evidence="1">
    <location>
        <begin position="143"/>
        <end position="153"/>
    </location>
</feature>
<dbReference type="RefSeq" id="WP_086386641.1">
    <property type="nucleotide sequence ID" value="NZ_MSRG01000081.1"/>
</dbReference>
<organism evidence="3 4">
    <name type="scientific">Caballeronia sordidicola</name>
    <name type="common">Burkholderia sordidicola</name>
    <dbReference type="NCBI Taxonomy" id="196367"/>
    <lineage>
        <taxon>Bacteria</taxon>
        <taxon>Pseudomonadati</taxon>
        <taxon>Pseudomonadota</taxon>
        <taxon>Betaproteobacteria</taxon>
        <taxon>Burkholderiales</taxon>
        <taxon>Burkholderiaceae</taxon>
        <taxon>Caballeronia</taxon>
    </lineage>
</organism>
<evidence type="ECO:0000256" key="1">
    <source>
        <dbReference type="SAM" id="MobiDB-lite"/>
    </source>
</evidence>
<proteinExistence type="predicted"/>
<reference evidence="3 4" key="1">
    <citation type="submission" date="2017-03" db="EMBL/GenBank/DDBJ databases">
        <title>Genome analysis of strain PAMC 26577.</title>
        <authorList>
            <person name="Oh H.-M."/>
            <person name="Yang J.-A."/>
        </authorList>
    </citation>
    <scope>NUCLEOTIDE SEQUENCE [LARGE SCALE GENOMIC DNA]</scope>
    <source>
        <strain evidence="3 4">PAMC 26577</strain>
    </source>
</reference>
<dbReference type="Proteomes" id="UP000195221">
    <property type="component" value="Unassembled WGS sequence"/>
</dbReference>
<dbReference type="AlphaFoldDB" id="A0A242ME33"/>
<gene>
    <name evidence="3" type="ORF">PAMC26577_31005</name>
</gene>
<evidence type="ECO:0008006" key="5">
    <source>
        <dbReference type="Google" id="ProtNLM"/>
    </source>
</evidence>
<name>A0A242ME33_CABSO</name>